<dbReference type="AlphaFoldDB" id="H3KDW9"/>
<dbReference type="EMBL" id="AFBQ01000126">
    <property type="protein sequence ID" value="EHY31682.1"/>
    <property type="molecule type" value="Genomic_DNA"/>
</dbReference>
<gene>
    <name evidence="1" type="ORF">HMPREF9440_00931</name>
</gene>
<keyword evidence="2" id="KW-1185">Reference proteome</keyword>
<dbReference type="PATRIC" id="fig|762967.3.peg.742"/>
<accession>H3KDW9</accession>
<sequence length="158" mass="17447">MTNNTQTTPVSLGTDELEALLADTVRKVLKNLLDVRAGTLTADEAAERDDAAVRSIARILMNEDERFAVTLPACGPQLVADMRENIPALFRDQPAEAAENPRAAMVHAARVFQRETYTMLRACLSQGECDEGDEKLAECFEGFCSVWLVRFTGGRLRN</sequence>
<evidence type="ECO:0000313" key="2">
    <source>
        <dbReference type="Proteomes" id="UP000004956"/>
    </source>
</evidence>
<dbReference type="Proteomes" id="UP000004956">
    <property type="component" value="Unassembled WGS sequence"/>
</dbReference>
<dbReference type="HOGENOM" id="CLU_1427342_0_0_4"/>
<evidence type="ECO:0000313" key="1">
    <source>
        <dbReference type="EMBL" id="EHY31682.1"/>
    </source>
</evidence>
<reference evidence="1 2" key="1">
    <citation type="submission" date="2011-11" db="EMBL/GenBank/DDBJ databases">
        <authorList>
            <person name="Weinstock G."/>
            <person name="Sodergren E."/>
            <person name="Clifton S."/>
            <person name="Fulton L."/>
            <person name="Fulton B."/>
            <person name="Courtney L."/>
            <person name="Fronick C."/>
            <person name="Harrison M."/>
            <person name="Strong C."/>
            <person name="Farmer C."/>
            <person name="Delahaunty K."/>
            <person name="Markovic C."/>
            <person name="Hall O."/>
            <person name="Minx P."/>
            <person name="Tomlinson C."/>
            <person name="Mitreva M."/>
            <person name="Hou S."/>
            <person name="Chen J."/>
            <person name="Wollam A."/>
            <person name="Pepin K.H."/>
            <person name="Johnson M."/>
            <person name="Bhonagiri V."/>
            <person name="Zhang X."/>
            <person name="Suruliraj S."/>
            <person name="Warren W."/>
            <person name="Chinwalla A."/>
            <person name="Mardis E.R."/>
            <person name="Wilson R.K."/>
        </authorList>
    </citation>
    <scope>NUCLEOTIDE SEQUENCE [LARGE SCALE GENOMIC DNA]</scope>
    <source>
        <strain evidence="1 2">YIT 11816</strain>
    </source>
</reference>
<proteinExistence type="predicted"/>
<protein>
    <submittedName>
        <fullName evidence="1">Uncharacterized protein</fullName>
    </submittedName>
</protein>
<dbReference type="STRING" id="762967.HMPREF9440_00931"/>
<dbReference type="RefSeq" id="WP_008541686.1">
    <property type="nucleotide sequence ID" value="NZ_JH604933.1"/>
</dbReference>
<organism evidence="1 2">
    <name type="scientific">Sutterella parvirubra YIT 11816</name>
    <dbReference type="NCBI Taxonomy" id="762967"/>
    <lineage>
        <taxon>Bacteria</taxon>
        <taxon>Pseudomonadati</taxon>
        <taxon>Pseudomonadota</taxon>
        <taxon>Betaproteobacteria</taxon>
        <taxon>Burkholderiales</taxon>
        <taxon>Sutterellaceae</taxon>
        <taxon>Sutterella</taxon>
    </lineage>
</organism>
<name>H3KDW9_9BURK</name>
<comment type="caution">
    <text evidence="1">The sequence shown here is derived from an EMBL/GenBank/DDBJ whole genome shotgun (WGS) entry which is preliminary data.</text>
</comment>